<dbReference type="AlphaFoldDB" id="A0A7I8VCX6"/>
<name>A0A7I8VCX6_9ANNE</name>
<reference evidence="1 2" key="1">
    <citation type="submission" date="2020-08" db="EMBL/GenBank/DDBJ databases">
        <authorList>
            <person name="Hejnol A."/>
        </authorList>
    </citation>
    <scope>NUCLEOTIDE SEQUENCE [LARGE SCALE GENOMIC DNA]</scope>
</reference>
<accession>A0A7I8VCX6</accession>
<protein>
    <submittedName>
        <fullName evidence="1">Uncharacterized protein</fullName>
    </submittedName>
</protein>
<evidence type="ECO:0000313" key="2">
    <source>
        <dbReference type="Proteomes" id="UP000549394"/>
    </source>
</evidence>
<organism evidence="1 2">
    <name type="scientific">Dimorphilus gyrociliatus</name>
    <dbReference type="NCBI Taxonomy" id="2664684"/>
    <lineage>
        <taxon>Eukaryota</taxon>
        <taxon>Metazoa</taxon>
        <taxon>Spiralia</taxon>
        <taxon>Lophotrochozoa</taxon>
        <taxon>Annelida</taxon>
        <taxon>Polychaeta</taxon>
        <taxon>Polychaeta incertae sedis</taxon>
        <taxon>Dinophilidae</taxon>
        <taxon>Dimorphilus</taxon>
    </lineage>
</organism>
<dbReference type="EMBL" id="CAJFCJ010000002">
    <property type="protein sequence ID" value="CAD5112372.1"/>
    <property type="molecule type" value="Genomic_DNA"/>
</dbReference>
<keyword evidence="2" id="KW-1185">Reference proteome</keyword>
<sequence>MNENNTDKNQSESPHDDCTIAPIILRKEHNIVKHCLADCTIISTVSSVCNIYFWIVKNNRNSIVEVQCNSSYGYHLYHDNEISIIDISVDKDLYVLERLLDHTNIRRLECVQANYQLSFIGKVEANNPVSFTCINDGFLILCNRTIYKFSRNPFEKLWLTQLPFEGNVTSLKCEKFNLFVLCEDGHIFYANILTPNENFFQISLNFSPFFYPNSSNPTLPLLDSKEFIYNQSVIYVIDPDRQEADCYSVLKLYKSFKIFGCARFERISLFYIVQEDDDIRTILTVSY</sequence>
<evidence type="ECO:0000313" key="1">
    <source>
        <dbReference type="EMBL" id="CAD5112372.1"/>
    </source>
</evidence>
<proteinExistence type="predicted"/>
<gene>
    <name evidence="1" type="ORF">DGYR_LOCUS1527</name>
</gene>
<dbReference type="Proteomes" id="UP000549394">
    <property type="component" value="Unassembled WGS sequence"/>
</dbReference>
<comment type="caution">
    <text evidence="1">The sequence shown here is derived from an EMBL/GenBank/DDBJ whole genome shotgun (WGS) entry which is preliminary data.</text>
</comment>